<keyword evidence="3 6" id="KW-0255">Endonuclease</keyword>
<dbReference type="GO" id="GO:0030677">
    <property type="term" value="C:ribonuclease P complex"/>
    <property type="evidence" value="ECO:0007669"/>
    <property type="project" value="TreeGrafter"/>
</dbReference>
<proteinExistence type="inferred from homology"/>
<comment type="function">
    <text evidence="6">RNaseP catalyzes the removal of the 5'-leader sequence from pre-tRNA to produce the mature 5'-terminus. It can also cleave other RNA substrates such as 4.5S RNA. The protein component plays an auxiliary but essential role in vivo by binding to the 5'-leader sequence and broadening the substrate specificity of the ribozyme.</text>
</comment>
<evidence type="ECO:0000256" key="3">
    <source>
        <dbReference type="ARBA" id="ARBA00022759"/>
    </source>
</evidence>
<keyword evidence="5 6" id="KW-0694">RNA-binding</keyword>
<keyword evidence="1 6" id="KW-0819">tRNA processing</keyword>
<dbReference type="HAMAP" id="MF_00227">
    <property type="entry name" value="RNase_P"/>
    <property type="match status" value="1"/>
</dbReference>
<dbReference type="EMBL" id="JABWMJ010000001">
    <property type="protein sequence ID" value="NUZ04397.1"/>
    <property type="molecule type" value="Genomic_DNA"/>
</dbReference>
<keyword evidence="4 6" id="KW-0378">Hydrolase</keyword>
<evidence type="ECO:0000313" key="8">
    <source>
        <dbReference type="EMBL" id="NUZ04397.1"/>
    </source>
</evidence>
<dbReference type="InterPro" id="IPR000100">
    <property type="entry name" value="RNase_P"/>
</dbReference>
<evidence type="ECO:0000256" key="7">
    <source>
        <dbReference type="SAM" id="MobiDB-lite"/>
    </source>
</evidence>
<dbReference type="GO" id="GO:0000049">
    <property type="term" value="F:tRNA binding"/>
    <property type="evidence" value="ECO:0007669"/>
    <property type="project" value="UniProtKB-UniRule"/>
</dbReference>
<dbReference type="Pfam" id="PF00825">
    <property type="entry name" value="Ribonuclease_P"/>
    <property type="match status" value="1"/>
</dbReference>
<dbReference type="Gene3D" id="3.30.230.10">
    <property type="match status" value="1"/>
</dbReference>
<dbReference type="InterPro" id="IPR014721">
    <property type="entry name" value="Ribsml_uS5_D2-typ_fold_subgr"/>
</dbReference>
<dbReference type="GO" id="GO:0004526">
    <property type="term" value="F:ribonuclease P activity"/>
    <property type="evidence" value="ECO:0007669"/>
    <property type="project" value="UniProtKB-UniRule"/>
</dbReference>
<dbReference type="GO" id="GO:0042781">
    <property type="term" value="F:3'-tRNA processing endoribonuclease activity"/>
    <property type="evidence" value="ECO:0007669"/>
    <property type="project" value="TreeGrafter"/>
</dbReference>
<protein>
    <recommendedName>
        <fullName evidence="6">Ribonuclease P protein component</fullName>
        <shortName evidence="6">RNase P protein</shortName>
        <shortName evidence="6">RNaseP protein</shortName>
        <ecNumber evidence="6">3.1.26.5</ecNumber>
    </recommendedName>
    <alternativeName>
        <fullName evidence="6">Protein C5</fullName>
    </alternativeName>
</protein>
<gene>
    <name evidence="6" type="primary">rnpA</name>
    <name evidence="8" type="ORF">HQN59_01345</name>
</gene>
<evidence type="ECO:0000256" key="2">
    <source>
        <dbReference type="ARBA" id="ARBA00022722"/>
    </source>
</evidence>
<evidence type="ECO:0000256" key="4">
    <source>
        <dbReference type="ARBA" id="ARBA00022801"/>
    </source>
</evidence>
<dbReference type="InterPro" id="IPR020568">
    <property type="entry name" value="Ribosomal_Su5_D2-typ_SF"/>
</dbReference>
<evidence type="ECO:0000256" key="1">
    <source>
        <dbReference type="ARBA" id="ARBA00022694"/>
    </source>
</evidence>
<dbReference type="PANTHER" id="PTHR33992">
    <property type="entry name" value="RIBONUCLEASE P PROTEIN COMPONENT"/>
    <property type="match status" value="1"/>
</dbReference>
<dbReference type="GO" id="GO:0001682">
    <property type="term" value="P:tRNA 5'-leader removal"/>
    <property type="evidence" value="ECO:0007669"/>
    <property type="project" value="UniProtKB-UniRule"/>
</dbReference>
<comment type="similarity">
    <text evidence="6">Belongs to the RnpA family.</text>
</comment>
<dbReference type="EC" id="3.1.26.5" evidence="6"/>
<reference evidence="8 9" key="1">
    <citation type="submission" date="2020-06" db="EMBL/GenBank/DDBJ databases">
        <title>Schlegella sp. ID0723 isolated from air conditioner.</title>
        <authorList>
            <person name="Kim D.Y."/>
            <person name="Kim D.-U."/>
        </authorList>
    </citation>
    <scope>NUCLEOTIDE SEQUENCE [LARGE SCALE GENOMIC DNA]</scope>
    <source>
        <strain evidence="8 9">ID0723</strain>
    </source>
</reference>
<dbReference type="AlphaFoldDB" id="A0A7Y6TV04"/>
<keyword evidence="9" id="KW-1185">Reference proteome</keyword>
<name>A0A7Y6TV04_9BURK</name>
<feature type="region of interest" description="Disordered" evidence="7">
    <location>
        <begin position="44"/>
        <end position="75"/>
    </location>
</feature>
<sequence length="167" mass="17919">MPKLARLVKSIDFERALRSRRCAATPHFAVHYLADVPARRPSRPVAKELSTAAVDESPEPVDDFPAGTSAHPGGAASPQLWLGAVVPKRHARRAVTRTLIKRQIRSVAERHGADLRPGIWIVRLRAPFDRATFPSAASEALRVTARAELERAMGAAAAAVAATPVAA</sequence>
<evidence type="ECO:0000256" key="5">
    <source>
        <dbReference type="ARBA" id="ARBA00022884"/>
    </source>
</evidence>
<dbReference type="PANTHER" id="PTHR33992:SF1">
    <property type="entry name" value="RIBONUCLEASE P PROTEIN COMPONENT"/>
    <property type="match status" value="1"/>
</dbReference>
<accession>A0A7Y6TV04</accession>
<evidence type="ECO:0000313" key="9">
    <source>
        <dbReference type="Proteomes" id="UP000529637"/>
    </source>
</evidence>
<comment type="caution">
    <text evidence="8">The sequence shown here is derived from an EMBL/GenBank/DDBJ whole genome shotgun (WGS) entry which is preliminary data.</text>
</comment>
<keyword evidence="2 6" id="KW-0540">Nuclease</keyword>
<evidence type="ECO:0000256" key="6">
    <source>
        <dbReference type="HAMAP-Rule" id="MF_00227"/>
    </source>
</evidence>
<organism evidence="8 9">
    <name type="scientific">Piscinibacter koreensis</name>
    <dbReference type="NCBI Taxonomy" id="2742824"/>
    <lineage>
        <taxon>Bacteria</taxon>
        <taxon>Pseudomonadati</taxon>
        <taxon>Pseudomonadota</taxon>
        <taxon>Betaproteobacteria</taxon>
        <taxon>Burkholderiales</taxon>
        <taxon>Sphaerotilaceae</taxon>
        <taxon>Piscinibacter</taxon>
    </lineage>
</organism>
<comment type="subunit">
    <text evidence="6">Consists of a catalytic RNA component (M1 or rnpB) and a protein subunit.</text>
</comment>
<comment type="catalytic activity">
    <reaction evidence="6">
        <text>Endonucleolytic cleavage of RNA, removing 5'-extranucleotides from tRNA precursor.</text>
        <dbReference type="EC" id="3.1.26.5"/>
    </reaction>
</comment>
<dbReference type="Proteomes" id="UP000529637">
    <property type="component" value="Unassembled WGS sequence"/>
</dbReference>
<dbReference type="RefSeq" id="WP_176065312.1">
    <property type="nucleotide sequence ID" value="NZ_JABWMJ010000001.1"/>
</dbReference>
<dbReference type="SUPFAM" id="SSF54211">
    <property type="entry name" value="Ribosomal protein S5 domain 2-like"/>
    <property type="match status" value="1"/>
</dbReference>